<organism evidence="2 3">
    <name type="scientific">Candidatus Enterococcus willemsii</name>
    <dbReference type="NCBI Taxonomy" id="1857215"/>
    <lineage>
        <taxon>Bacteria</taxon>
        <taxon>Bacillati</taxon>
        <taxon>Bacillota</taxon>
        <taxon>Bacilli</taxon>
        <taxon>Lactobacillales</taxon>
        <taxon>Enterococcaceae</taxon>
        <taxon>Enterococcus</taxon>
    </lineage>
</organism>
<comment type="caution">
    <text evidence="2">The sequence shown here is derived from an EMBL/GenBank/DDBJ whole genome shotgun (WGS) entry which is preliminary data.</text>
</comment>
<gene>
    <name evidence="2" type="ORF">BAU17_05215</name>
</gene>
<dbReference type="RefSeq" id="WP_161902602.1">
    <property type="nucleotide sequence ID" value="NZ_MAEL01000046.1"/>
</dbReference>
<evidence type="ECO:0000313" key="2">
    <source>
        <dbReference type="EMBL" id="KAF1302690.1"/>
    </source>
</evidence>
<reference evidence="2 3" key="1">
    <citation type="submission" date="2016-06" db="EMBL/GenBank/DDBJ databases">
        <title>Four novel species of enterococci isolated from chicken manure.</title>
        <authorList>
            <person name="Van Tyne D."/>
        </authorList>
    </citation>
    <scope>NUCLEOTIDE SEQUENCE [LARGE SCALE GENOMIC DNA]</scope>
    <source>
        <strain evidence="2 3">CU12B</strain>
    </source>
</reference>
<proteinExistence type="predicted"/>
<feature type="transmembrane region" description="Helical" evidence="1">
    <location>
        <begin position="36"/>
        <end position="58"/>
    </location>
</feature>
<accession>A0ABQ6YYG5</accession>
<dbReference type="Proteomes" id="UP000782705">
    <property type="component" value="Unassembled WGS sequence"/>
</dbReference>
<evidence type="ECO:0000256" key="1">
    <source>
        <dbReference type="SAM" id="Phobius"/>
    </source>
</evidence>
<name>A0ABQ6YYG5_9ENTE</name>
<keyword evidence="1" id="KW-1133">Transmembrane helix</keyword>
<feature type="transmembrane region" description="Helical" evidence="1">
    <location>
        <begin position="7"/>
        <end position="30"/>
    </location>
</feature>
<dbReference type="EMBL" id="MAEL01000046">
    <property type="protein sequence ID" value="KAF1302690.1"/>
    <property type="molecule type" value="Genomic_DNA"/>
</dbReference>
<keyword evidence="1" id="KW-0812">Transmembrane</keyword>
<protein>
    <recommendedName>
        <fullName evidence="4">DUF3592 domain-containing protein</fullName>
    </recommendedName>
</protein>
<keyword evidence="3" id="KW-1185">Reference proteome</keyword>
<evidence type="ECO:0000313" key="3">
    <source>
        <dbReference type="Proteomes" id="UP000782705"/>
    </source>
</evidence>
<evidence type="ECO:0008006" key="4">
    <source>
        <dbReference type="Google" id="ProtNLM"/>
    </source>
</evidence>
<keyword evidence="1" id="KW-0472">Membrane</keyword>
<sequence length="173" mass="20191">MRKKFVLVVIILLLLPIIFMWIHSIISPYIVPEKLFVFYSIVGTIIFIIGLLMFIGILSKKEIFFSIASNKYLQTTAIIKKEKFTNVSYGGSVGGYGGFRQRKYKLEYRNKDGRITETIYKTGISESKFATVLHWKVGTRIRILYSPKNPQNILIDRSYYKQQVKKIMAMDDW</sequence>